<keyword evidence="2" id="KW-1185">Reference proteome</keyword>
<reference evidence="1 2" key="1">
    <citation type="submission" date="2019-02" db="EMBL/GenBank/DDBJ databases">
        <title>Genome sequences of Aliivibrio finisterrensis strains from farmed Atlantic salmon.</title>
        <authorList>
            <person name="Bowman J.P."/>
        </authorList>
    </citation>
    <scope>NUCLEOTIDE SEQUENCE [LARGE SCALE GENOMIC DNA]</scope>
    <source>
        <strain evidence="1 2">A21</strain>
    </source>
</reference>
<dbReference type="EMBL" id="SEZN01000037">
    <property type="protein sequence ID" value="RYU62202.1"/>
    <property type="molecule type" value="Genomic_DNA"/>
</dbReference>
<dbReference type="RefSeq" id="WP_130048955.1">
    <property type="nucleotide sequence ID" value="NZ_SEZM01000034.1"/>
</dbReference>
<accession>A0ABY0I6J4</accession>
<comment type="caution">
    <text evidence="1">The sequence shown here is derived from an EMBL/GenBank/DDBJ whole genome shotgun (WGS) entry which is preliminary data.</text>
</comment>
<evidence type="ECO:0000313" key="2">
    <source>
        <dbReference type="Proteomes" id="UP000294166"/>
    </source>
</evidence>
<proteinExistence type="predicted"/>
<organism evidence="1 2">
    <name type="scientific">Aliivibrio finisterrensis</name>
    <dbReference type="NCBI Taxonomy" id="511998"/>
    <lineage>
        <taxon>Bacteria</taxon>
        <taxon>Pseudomonadati</taxon>
        <taxon>Pseudomonadota</taxon>
        <taxon>Gammaproteobacteria</taxon>
        <taxon>Vibrionales</taxon>
        <taxon>Vibrionaceae</taxon>
        <taxon>Aliivibrio</taxon>
    </lineage>
</organism>
<protein>
    <submittedName>
        <fullName evidence="1">Uncharacterized protein</fullName>
    </submittedName>
</protein>
<name>A0ABY0I6J4_9GAMM</name>
<dbReference type="Proteomes" id="UP000294166">
    <property type="component" value="Unassembled WGS sequence"/>
</dbReference>
<evidence type="ECO:0000313" key="1">
    <source>
        <dbReference type="EMBL" id="RYU62202.1"/>
    </source>
</evidence>
<sequence>MRSRPLLGKIPLAVVGVQSYCPCTPINKAKAMTTQIIKEKIHQATELADQLRKIMLEINSAACEEMTRKEKESLSATEEMLLSEMIAPSIRSASDLYGRLTCLDSIYNGEA</sequence>
<gene>
    <name evidence="1" type="ORF">ERW53_16980</name>
</gene>